<dbReference type="CDD" id="cd04496">
    <property type="entry name" value="SSB_OBF"/>
    <property type="match status" value="1"/>
</dbReference>
<dbReference type="HAMAP" id="MF_00984">
    <property type="entry name" value="SSB"/>
    <property type="match status" value="1"/>
</dbReference>
<evidence type="ECO:0000256" key="2">
    <source>
        <dbReference type="HAMAP-Rule" id="MF_00984"/>
    </source>
</evidence>
<dbReference type="InterPro" id="IPR011344">
    <property type="entry name" value="ssDNA-bd"/>
</dbReference>
<dbReference type="EMBL" id="DSJL01000011">
    <property type="protein sequence ID" value="HEF65798.1"/>
    <property type="molecule type" value="Genomic_DNA"/>
</dbReference>
<proteinExistence type="inferred from homology"/>
<comment type="caution">
    <text evidence="2">Lacks conserved residue(s) required for the propagation of feature annotation.</text>
</comment>
<dbReference type="Pfam" id="PF00436">
    <property type="entry name" value="SSB"/>
    <property type="match status" value="1"/>
</dbReference>
<gene>
    <name evidence="3" type="ORF">ENP47_09405</name>
</gene>
<dbReference type="SUPFAM" id="SSF50249">
    <property type="entry name" value="Nucleic acid-binding proteins"/>
    <property type="match status" value="1"/>
</dbReference>
<dbReference type="GO" id="GO:0006260">
    <property type="term" value="P:DNA replication"/>
    <property type="evidence" value="ECO:0007669"/>
    <property type="project" value="InterPro"/>
</dbReference>
<evidence type="ECO:0000313" key="3">
    <source>
        <dbReference type="EMBL" id="HEF65798.1"/>
    </source>
</evidence>
<dbReference type="PANTHER" id="PTHR10302">
    <property type="entry name" value="SINGLE-STRANDED DNA-BINDING PROTEIN"/>
    <property type="match status" value="1"/>
</dbReference>
<dbReference type="AlphaFoldDB" id="A0A7C1XEF8"/>
<reference evidence="3" key="1">
    <citation type="journal article" date="2020" name="mSystems">
        <title>Genome- and Community-Level Interaction Insights into Carbon Utilization and Element Cycling Functions of Hydrothermarchaeota in Hydrothermal Sediment.</title>
        <authorList>
            <person name="Zhou Z."/>
            <person name="Liu Y."/>
            <person name="Xu W."/>
            <person name="Pan J."/>
            <person name="Luo Z.H."/>
            <person name="Li M."/>
        </authorList>
    </citation>
    <scope>NUCLEOTIDE SEQUENCE [LARGE SCALE GENOMIC DNA]</scope>
    <source>
        <strain evidence="3">SpSt-222</strain>
    </source>
</reference>
<dbReference type="PROSITE" id="PS50935">
    <property type="entry name" value="SSB"/>
    <property type="match status" value="1"/>
</dbReference>
<name>A0A7C1XEF8_THERO</name>
<dbReference type="InterPro" id="IPR000424">
    <property type="entry name" value="Primosome_PriB/ssb"/>
</dbReference>
<protein>
    <recommendedName>
        <fullName evidence="2">Single-stranded DNA-binding protein</fullName>
        <shortName evidence="2">SSB</shortName>
    </recommendedName>
</protein>
<dbReference type="GO" id="GO:0003697">
    <property type="term" value="F:single-stranded DNA binding"/>
    <property type="evidence" value="ECO:0007669"/>
    <property type="project" value="UniProtKB-UniRule"/>
</dbReference>
<dbReference type="InterPro" id="IPR012340">
    <property type="entry name" value="NA-bd_OB-fold"/>
</dbReference>
<dbReference type="Gene3D" id="2.40.50.140">
    <property type="entry name" value="Nucleic acid-binding proteins"/>
    <property type="match status" value="1"/>
</dbReference>
<organism evidence="3">
    <name type="scientific">Thermomicrobium roseum</name>
    <dbReference type="NCBI Taxonomy" id="500"/>
    <lineage>
        <taxon>Bacteria</taxon>
        <taxon>Pseudomonadati</taxon>
        <taxon>Thermomicrobiota</taxon>
        <taxon>Thermomicrobia</taxon>
        <taxon>Thermomicrobiales</taxon>
        <taxon>Thermomicrobiaceae</taxon>
        <taxon>Thermomicrobium</taxon>
    </lineage>
</organism>
<dbReference type="NCBIfam" id="TIGR00621">
    <property type="entry name" value="ssb"/>
    <property type="match status" value="1"/>
</dbReference>
<sequence>MSRGLNRIELIGNVGRDPEMRYTPSGAPVTQFRLAVNSFRRGAEGGQPVEETDWFTVVCWNRLAEFADQYIRKGTKVYVAGRLRVRRYTGNDGSERTAVEVIAREVLLLSPRPADAVPAAAPLAVEEEPVVPDIPPELPPFDDDPWSDQVPF</sequence>
<evidence type="ECO:0000256" key="1">
    <source>
        <dbReference type="ARBA" id="ARBA00023125"/>
    </source>
</evidence>
<dbReference type="PANTHER" id="PTHR10302:SF27">
    <property type="entry name" value="SINGLE-STRANDED DNA-BINDING PROTEIN"/>
    <property type="match status" value="1"/>
</dbReference>
<comment type="caution">
    <text evidence="3">The sequence shown here is derived from an EMBL/GenBank/DDBJ whole genome shotgun (WGS) entry which is preliminary data.</text>
</comment>
<keyword evidence="1 2" id="KW-0238">DNA-binding</keyword>
<accession>A0A7C1XEF8</accession>
<dbReference type="GO" id="GO:0009295">
    <property type="term" value="C:nucleoid"/>
    <property type="evidence" value="ECO:0007669"/>
    <property type="project" value="TreeGrafter"/>
</dbReference>
<comment type="subunit">
    <text evidence="2">Homotetramer.</text>
</comment>